<evidence type="ECO:0000256" key="2">
    <source>
        <dbReference type="ARBA" id="ARBA00010790"/>
    </source>
</evidence>
<evidence type="ECO:0000256" key="1">
    <source>
        <dbReference type="ARBA" id="ARBA00001974"/>
    </source>
</evidence>
<dbReference type="InterPro" id="IPR036188">
    <property type="entry name" value="FAD/NAD-bd_sf"/>
</dbReference>
<evidence type="ECO:0000256" key="3">
    <source>
        <dbReference type="ARBA" id="ARBA00022630"/>
    </source>
</evidence>
<evidence type="ECO:0000259" key="8">
    <source>
        <dbReference type="PROSITE" id="PS00624"/>
    </source>
</evidence>
<feature type="domain" description="Glucose-methanol-choline oxidoreductase N-terminal" evidence="7">
    <location>
        <begin position="91"/>
        <end position="114"/>
    </location>
</feature>
<dbReference type="PANTHER" id="PTHR11552">
    <property type="entry name" value="GLUCOSE-METHANOL-CHOLINE GMC OXIDOREDUCTASE"/>
    <property type="match status" value="1"/>
</dbReference>
<evidence type="ECO:0000259" key="7">
    <source>
        <dbReference type="PROSITE" id="PS00623"/>
    </source>
</evidence>
<dbReference type="PIRSF" id="PIRSF000137">
    <property type="entry name" value="Alcohol_oxidase"/>
    <property type="match status" value="1"/>
</dbReference>
<feature type="domain" description="Glucose-methanol-choline oxidoreductase N-terminal" evidence="8">
    <location>
        <begin position="263"/>
        <end position="277"/>
    </location>
</feature>
<dbReference type="GO" id="GO:0016614">
    <property type="term" value="F:oxidoreductase activity, acting on CH-OH group of donors"/>
    <property type="evidence" value="ECO:0007669"/>
    <property type="project" value="InterPro"/>
</dbReference>
<name>A0A6J5DA54_9BURK</name>
<dbReference type="InterPro" id="IPR012132">
    <property type="entry name" value="GMC_OxRdtase"/>
</dbReference>
<dbReference type="InterPro" id="IPR000172">
    <property type="entry name" value="GMC_OxRdtase_N"/>
</dbReference>
<dbReference type="Gene3D" id="3.30.560.10">
    <property type="entry name" value="Glucose Oxidase, domain 3"/>
    <property type="match status" value="1"/>
</dbReference>
<organism evidence="9 10">
    <name type="scientific">Paraburkholderia solisilvae</name>
    <dbReference type="NCBI Taxonomy" id="624376"/>
    <lineage>
        <taxon>Bacteria</taxon>
        <taxon>Pseudomonadati</taxon>
        <taxon>Pseudomonadota</taxon>
        <taxon>Betaproteobacteria</taxon>
        <taxon>Burkholderiales</taxon>
        <taxon>Burkholderiaceae</taxon>
        <taxon>Paraburkholderia</taxon>
    </lineage>
</organism>
<dbReference type="InterPro" id="IPR007867">
    <property type="entry name" value="GMC_OxRtase_C"/>
</dbReference>
<comment type="similarity">
    <text evidence="2 6">Belongs to the GMC oxidoreductase family.</text>
</comment>
<keyword evidence="10" id="KW-1185">Reference proteome</keyword>
<dbReference type="GO" id="GO:0050660">
    <property type="term" value="F:flavin adenine dinucleotide binding"/>
    <property type="evidence" value="ECO:0007669"/>
    <property type="project" value="InterPro"/>
</dbReference>
<dbReference type="SUPFAM" id="SSF51905">
    <property type="entry name" value="FAD/NAD(P)-binding domain"/>
    <property type="match status" value="1"/>
</dbReference>
<evidence type="ECO:0000313" key="10">
    <source>
        <dbReference type="Proteomes" id="UP000494329"/>
    </source>
</evidence>
<keyword evidence="3 6" id="KW-0285">Flavoprotein</keyword>
<accession>A0A6J5DA54</accession>
<keyword evidence="9" id="KW-0560">Oxidoreductase</keyword>
<evidence type="ECO:0000256" key="4">
    <source>
        <dbReference type="ARBA" id="ARBA00022827"/>
    </source>
</evidence>
<keyword evidence="4 5" id="KW-0274">FAD</keyword>
<evidence type="ECO:0000256" key="5">
    <source>
        <dbReference type="PIRSR" id="PIRSR000137-2"/>
    </source>
</evidence>
<feature type="binding site" evidence="5">
    <location>
        <position position="228"/>
    </location>
    <ligand>
        <name>FAD</name>
        <dbReference type="ChEBI" id="CHEBI:57692"/>
    </ligand>
</feature>
<evidence type="ECO:0000256" key="6">
    <source>
        <dbReference type="RuleBase" id="RU003968"/>
    </source>
</evidence>
<evidence type="ECO:0000313" key="9">
    <source>
        <dbReference type="EMBL" id="CAB3750294.1"/>
    </source>
</evidence>
<dbReference type="AlphaFoldDB" id="A0A6J5DA54"/>
<dbReference type="EMBL" id="CADIKF010000005">
    <property type="protein sequence ID" value="CAB3750294.1"/>
    <property type="molecule type" value="Genomic_DNA"/>
</dbReference>
<comment type="cofactor">
    <cofactor evidence="1 5">
        <name>FAD</name>
        <dbReference type="ChEBI" id="CHEBI:57692"/>
    </cofactor>
</comment>
<protein>
    <submittedName>
        <fullName evidence="9">Putative GMC-type oxidoreductase</fullName>
        <ecNumber evidence="9">1.1.-.-</ecNumber>
    </submittedName>
</protein>
<dbReference type="Proteomes" id="UP000494329">
    <property type="component" value="Unassembled WGS sequence"/>
</dbReference>
<dbReference type="Pfam" id="PF05199">
    <property type="entry name" value="GMC_oxred_C"/>
    <property type="match status" value="1"/>
</dbReference>
<dbReference type="EC" id="1.1.-.-" evidence="9"/>
<dbReference type="Pfam" id="PF00732">
    <property type="entry name" value="GMC_oxred_N"/>
    <property type="match status" value="1"/>
</dbReference>
<dbReference type="PROSITE" id="PS00624">
    <property type="entry name" value="GMC_OXRED_2"/>
    <property type="match status" value="1"/>
</dbReference>
<proteinExistence type="inferred from homology"/>
<dbReference type="SUPFAM" id="SSF54373">
    <property type="entry name" value="FAD-linked reductases, C-terminal domain"/>
    <property type="match status" value="1"/>
</dbReference>
<sequence length="526" mass="57410">MINHSKVPTVSSEVFDYIVVGGGAAGSVLAARLSERADVSVLLIEAGSSDYAPEINVPLASMQLFKTKFDWDYCSEPEPALDRRSIYVPRGKTLGGSTSINSMLYLRGNPADYDEWARAGAFGWSYEELLPYFIKSERNNRWDDRWHGRGGPLAVQDGRSGLSEFDWFIDAAIEAGHPRNDDFNGQSQMGVGYYQLMQHRGVRCSAAHAYLHPAHERKNLTVKANALVTKVVLDGMRAVGVAVDRDGAEEIYRADREVILSAGSYNSPQLLMLSGIGPAAHLSGMGLNVVADLPVGEGLQDHPMLGLIYLTDERTLSFAGTAEDFRQFQTEGRGPLTSNAVEAGGFLSTQGHASIPDIQLYFCLALYGNAGLMKPHDEGLGIAVNLMKPLSRGRVSLRSSRPDAKPRILFNYFQEIEDRKVALEGVRTALEVCQQPSLRGRLRAPYLIPKSPDSTDIWKFVQENIETGHHPVGTCAIGTVVDPQLRVLGMDGLRVVDASVMPSIIRGNTTAPVIAIAERAADILNQ</sequence>
<dbReference type="Gene3D" id="3.50.50.60">
    <property type="entry name" value="FAD/NAD(P)-binding domain"/>
    <property type="match status" value="1"/>
</dbReference>
<dbReference type="PROSITE" id="PS00623">
    <property type="entry name" value="GMC_OXRED_1"/>
    <property type="match status" value="1"/>
</dbReference>
<gene>
    <name evidence="9" type="ORF">LMG29739_01029</name>
</gene>
<dbReference type="PANTHER" id="PTHR11552:SF147">
    <property type="entry name" value="CHOLINE DEHYDROGENASE, MITOCHONDRIAL"/>
    <property type="match status" value="1"/>
</dbReference>
<reference evidence="9 10" key="1">
    <citation type="submission" date="2020-04" db="EMBL/GenBank/DDBJ databases">
        <authorList>
            <person name="De Canck E."/>
        </authorList>
    </citation>
    <scope>NUCLEOTIDE SEQUENCE [LARGE SCALE GENOMIC DNA]</scope>
    <source>
        <strain evidence="9 10">LMG 29739</strain>
    </source>
</reference>